<evidence type="ECO:0008006" key="3">
    <source>
        <dbReference type="Google" id="ProtNLM"/>
    </source>
</evidence>
<sequence length="370" mass="43617">MKIFVFGAGASHSAHTKKLPKHKIPPVTRGIFQGCNQYDIHYAKEIGLSIHDLNEIEDDSANFYDPTGVNIEKWLTTRWEEAHVMKPGKHKHAQFSKLAKIAFYIWILFLRVSECVYKNEDNCRHTVYRTLLNKIHSKKEDFGIINFNYDLLLDLTFSDVFNVNFDTFDDYIKNDYLKPHGSVNWFTTETSKNLLLSKTDDFDVGLHMRVAMSKMYKRKMMDLDQHKVINPNDLNLYNILQIYRRLSYQLFYPLIILPIYKDSMVVEDQIIKRAHDMFKTAKEIYLVGYRATDETASKLFTYIPDGTAKIHIVNSERSSVEVAEYIQKKYPNKFRGMCIWNNGFKEFVHNYLEQGPYVRLESREKECYES</sequence>
<proteinExistence type="predicted"/>
<dbReference type="Proteomes" id="UP000176923">
    <property type="component" value="Unassembled WGS sequence"/>
</dbReference>
<accession>A0A1F5ZT06</accession>
<dbReference type="AlphaFoldDB" id="A0A1F5ZT06"/>
<evidence type="ECO:0000313" key="2">
    <source>
        <dbReference type="Proteomes" id="UP000176923"/>
    </source>
</evidence>
<dbReference type="EMBL" id="MFJL01000020">
    <property type="protein sequence ID" value="OGG15626.1"/>
    <property type="molecule type" value="Genomic_DNA"/>
</dbReference>
<comment type="caution">
    <text evidence="1">The sequence shown here is derived from an EMBL/GenBank/DDBJ whole genome shotgun (WGS) entry which is preliminary data.</text>
</comment>
<name>A0A1F5ZT06_9BACT</name>
<gene>
    <name evidence="1" type="ORF">A3D77_00770</name>
</gene>
<organism evidence="1 2">
    <name type="scientific">Candidatus Gottesmanbacteria bacterium RIFCSPHIGHO2_02_FULL_39_11</name>
    <dbReference type="NCBI Taxonomy" id="1798382"/>
    <lineage>
        <taxon>Bacteria</taxon>
        <taxon>Candidatus Gottesmaniibacteriota</taxon>
    </lineage>
</organism>
<protein>
    <recommendedName>
        <fullName evidence="3">SIR2-like domain-containing protein</fullName>
    </recommendedName>
</protein>
<evidence type="ECO:0000313" key="1">
    <source>
        <dbReference type="EMBL" id="OGG15626.1"/>
    </source>
</evidence>
<reference evidence="1 2" key="1">
    <citation type="journal article" date="2016" name="Nat. Commun.">
        <title>Thousands of microbial genomes shed light on interconnected biogeochemical processes in an aquifer system.</title>
        <authorList>
            <person name="Anantharaman K."/>
            <person name="Brown C.T."/>
            <person name="Hug L.A."/>
            <person name="Sharon I."/>
            <person name="Castelle C.J."/>
            <person name="Probst A.J."/>
            <person name="Thomas B.C."/>
            <person name="Singh A."/>
            <person name="Wilkins M.J."/>
            <person name="Karaoz U."/>
            <person name="Brodie E.L."/>
            <person name="Williams K.H."/>
            <person name="Hubbard S.S."/>
            <person name="Banfield J.F."/>
        </authorList>
    </citation>
    <scope>NUCLEOTIDE SEQUENCE [LARGE SCALE GENOMIC DNA]</scope>
</reference>